<protein>
    <submittedName>
        <fullName evidence="4">Uncharacterized protein</fullName>
    </submittedName>
</protein>
<dbReference type="SUPFAM" id="SSF51735">
    <property type="entry name" value="NAD(P)-binding Rossmann-fold domains"/>
    <property type="match status" value="1"/>
</dbReference>
<keyword evidence="2" id="KW-0560">Oxidoreductase</keyword>
<evidence type="ECO:0000313" key="4">
    <source>
        <dbReference type="EMBL" id="GGM42394.1"/>
    </source>
</evidence>
<accession>A0A8J3C8U1</accession>
<reference evidence="4" key="2">
    <citation type="submission" date="2020-09" db="EMBL/GenBank/DDBJ databases">
        <authorList>
            <person name="Sun Q."/>
            <person name="Zhou Y."/>
        </authorList>
    </citation>
    <scope>NUCLEOTIDE SEQUENCE</scope>
    <source>
        <strain evidence="4">CGMCC 4.5737</strain>
    </source>
</reference>
<sequence length="289" mass="31032">MGERSLVGCRILITGAAGAFGAAASAALRQRGAHVAGLDVAPVGDVIPCDITDEESVREGVAAAVERLGGLDAVVSNAGIGLPADSGGPVDDAVRRTVEVNLLGGWRITAAALPELLRSRDPRAVFVSSGLAFVTVPFASAYVVTKRGLSAYADCLRIEYGKRLKVTTVYPGYVRTPIHDASRRAGLSLEGKVPAEREKHVVNTLVRTLAAHRPPRDTGTTWWGGACIRLARMFPKSADRIVLLRHRYDVSRGHYDSVPLAQQMLRAAQRNPSPERNREFPPPERTSSR</sequence>
<dbReference type="PRINTS" id="PR00081">
    <property type="entry name" value="GDHRDH"/>
</dbReference>
<dbReference type="AlphaFoldDB" id="A0A8J3C8U1"/>
<dbReference type="Gene3D" id="3.40.50.720">
    <property type="entry name" value="NAD(P)-binding Rossmann-like Domain"/>
    <property type="match status" value="1"/>
</dbReference>
<dbReference type="PANTHER" id="PTHR44196">
    <property type="entry name" value="DEHYDROGENASE/REDUCTASE SDR FAMILY MEMBER 7B"/>
    <property type="match status" value="1"/>
</dbReference>
<dbReference type="InterPro" id="IPR020904">
    <property type="entry name" value="Sc_DH/Rdtase_CS"/>
</dbReference>
<feature type="compositionally biased region" description="Basic and acidic residues" evidence="3">
    <location>
        <begin position="273"/>
        <end position="289"/>
    </location>
</feature>
<proteinExistence type="inferred from homology"/>
<comment type="similarity">
    <text evidence="1">Belongs to the short-chain dehydrogenases/reductases (SDR) family.</text>
</comment>
<evidence type="ECO:0000256" key="3">
    <source>
        <dbReference type="SAM" id="MobiDB-lite"/>
    </source>
</evidence>
<evidence type="ECO:0000256" key="2">
    <source>
        <dbReference type="ARBA" id="ARBA00023002"/>
    </source>
</evidence>
<name>A0A8J3C8U1_9PSEU</name>
<keyword evidence="5" id="KW-1185">Reference proteome</keyword>
<dbReference type="GO" id="GO:0016491">
    <property type="term" value="F:oxidoreductase activity"/>
    <property type="evidence" value="ECO:0007669"/>
    <property type="project" value="UniProtKB-KW"/>
</dbReference>
<dbReference type="Proteomes" id="UP000637578">
    <property type="component" value="Unassembled WGS sequence"/>
</dbReference>
<evidence type="ECO:0000256" key="1">
    <source>
        <dbReference type="ARBA" id="ARBA00006484"/>
    </source>
</evidence>
<gene>
    <name evidence="4" type="ORF">GCM10012275_11700</name>
</gene>
<dbReference type="InterPro" id="IPR036291">
    <property type="entry name" value="NAD(P)-bd_dom_sf"/>
</dbReference>
<dbReference type="InterPro" id="IPR002347">
    <property type="entry name" value="SDR_fam"/>
</dbReference>
<organism evidence="4 5">
    <name type="scientific">Longimycelium tulufanense</name>
    <dbReference type="NCBI Taxonomy" id="907463"/>
    <lineage>
        <taxon>Bacteria</taxon>
        <taxon>Bacillati</taxon>
        <taxon>Actinomycetota</taxon>
        <taxon>Actinomycetes</taxon>
        <taxon>Pseudonocardiales</taxon>
        <taxon>Pseudonocardiaceae</taxon>
        <taxon>Longimycelium</taxon>
    </lineage>
</organism>
<dbReference type="PROSITE" id="PS00061">
    <property type="entry name" value="ADH_SHORT"/>
    <property type="match status" value="1"/>
</dbReference>
<dbReference type="Pfam" id="PF00106">
    <property type="entry name" value="adh_short"/>
    <property type="match status" value="1"/>
</dbReference>
<evidence type="ECO:0000313" key="5">
    <source>
        <dbReference type="Proteomes" id="UP000637578"/>
    </source>
</evidence>
<dbReference type="RefSeq" id="WP_189054667.1">
    <property type="nucleotide sequence ID" value="NZ_BMMK01000003.1"/>
</dbReference>
<dbReference type="EMBL" id="BMMK01000003">
    <property type="protein sequence ID" value="GGM42394.1"/>
    <property type="molecule type" value="Genomic_DNA"/>
</dbReference>
<dbReference type="PANTHER" id="PTHR44196:SF1">
    <property type="entry name" value="DEHYDROGENASE_REDUCTASE SDR FAMILY MEMBER 7B"/>
    <property type="match status" value="1"/>
</dbReference>
<dbReference type="GO" id="GO:0016020">
    <property type="term" value="C:membrane"/>
    <property type="evidence" value="ECO:0007669"/>
    <property type="project" value="TreeGrafter"/>
</dbReference>
<reference evidence="4" key="1">
    <citation type="journal article" date="2014" name="Int. J. Syst. Evol. Microbiol.">
        <title>Complete genome sequence of Corynebacterium casei LMG S-19264T (=DSM 44701T), isolated from a smear-ripened cheese.</title>
        <authorList>
            <consortium name="US DOE Joint Genome Institute (JGI-PGF)"/>
            <person name="Walter F."/>
            <person name="Albersmeier A."/>
            <person name="Kalinowski J."/>
            <person name="Ruckert C."/>
        </authorList>
    </citation>
    <scope>NUCLEOTIDE SEQUENCE</scope>
    <source>
        <strain evidence="4">CGMCC 4.5737</strain>
    </source>
</reference>
<feature type="region of interest" description="Disordered" evidence="3">
    <location>
        <begin position="266"/>
        <end position="289"/>
    </location>
</feature>
<comment type="caution">
    <text evidence="4">The sequence shown here is derived from an EMBL/GenBank/DDBJ whole genome shotgun (WGS) entry which is preliminary data.</text>
</comment>